<evidence type="ECO:0000313" key="3">
    <source>
        <dbReference type="Proteomes" id="UP000051922"/>
    </source>
</evidence>
<reference evidence="2 3" key="1">
    <citation type="journal article" date="2015" name="Genome Announc.">
        <title>Expanding the biotechnology potential of lactobacilli through comparative genomics of 213 strains and associated genera.</title>
        <authorList>
            <person name="Sun Z."/>
            <person name="Harris H.M."/>
            <person name="McCann A."/>
            <person name="Guo C."/>
            <person name="Argimon S."/>
            <person name="Zhang W."/>
            <person name="Yang X."/>
            <person name="Jeffery I.B."/>
            <person name="Cooney J.C."/>
            <person name="Kagawa T.F."/>
            <person name="Liu W."/>
            <person name="Song Y."/>
            <person name="Salvetti E."/>
            <person name="Wrobel A."/>
            <person name="Rasinkangas P."/>
            <person name="Parkhill J."/>
            <person name="Rea M.C."/>
            <person name="O'Sullivan O."/>
            <person name="Ritari J."/>
            <person name="Douillard F.P."/>
            <person name="Paul Ross R."/>
            <person name="Yang R."/>
            <person name="Briner A.E."/>
            <person name="Felis G.E."/>
            <person name="de Vos W.M."/>
            <person name="Barrangou R."/>
            <person name="Klaenhammer T.R."/>
            <person name="Caufield P.W."/>
            <person name="Cui Y."/>
            <person name="Zhang H."/>
            <person name="O'Toole P.W."/>
        </authorList>
    </citation>
    <scope>NUCLEOTIDE SEQUENCE [LARGE SCALE GENOMIC DNA]</scope>
    <source>
        <strain evidence="2 3">DSM 15945</strain>
    </source>
</reference>
<keyword evidence="1" id="KW-1133">Transmembrane helix</keyword>
<dbReference type="EMBL" id="AZFJ01000007">
    <property type="protein sequence ID" value="KRL88145.1"/>
    <property type="molecule type" value="Genomic_DNA"/>
</dbReference>
<keyword evidence="3" id="KW-1185">Reference proteome</keyword>
<feature type="transmembrane region" description="Helical" evidence="1">
    <location>
        <begin position="12"/>
        <end position="31"/>
    </location>
</feature>
<evidence type="ECO:0000313" key="2">
    <source>
        <dbReference type="EMBL" id="KRL88145.1"/>
    </source>
</evidence>
<name>A0A0R1U4I5_9LACO</name>
<accession>A0A0R1U4I5</accession>
<feature type="transmembrane region" description="Helical" evidence="1">
    <location>
        <begin position="43"/>
        <end position="64"/>
    </location>
</feature>
<keyword evidence="1" id="KW-0472">Membrane</keyword>
<dbReference type="Proteomes" id="UP000051922">
    <property type="component" value="Unassembled WGS sequence"/>
</dbReference>
<protein>
    <submittedName>
        <fullName evidence="2">Uncharacterized protein</fullName>
    </submittedName>
</protein>
<keyword evidence="1" id="KW-0812">Transmembrane</keyword>
<sequence length="98" mass="11130">MGLWLTHTNSFGISIIGSLALLYIVVFPLGSALMPERALRQKALLVIGILWLIFFVCQMVLTVAVGSMNFIYWLVLLVVYCGTLFAFWRLDQRPHRNA</sequence>
<proteinExistence type="predicted"/>
<comment type="caution">
    <text evidence="2">The sequence shown here is derived from an EMBL/GenBank/DDBJ whole genome shotgun (WGS) entry which is preliminary data.</text>
</comment>
<gene>
    <name evidence="2" type="ORF">FC50_GL000342</name>
</gene>
<organism evidence="2 3">
    <name type="scientific">Lacticaseibacillus pantheris DSM 15945 = JCM 12539 = NBRC 106106</name>
    <dbReference type="NCBI Taxonomy" id="1423783"/>
    <lineage>
        <taxon>Bacteria</taxon>
        <taxon>Bacillati</taxon>
        <taxon>Bacillota</taxon>
        <taxon>Bacilli</taxon>
        <taxon>Lactobacillales</taxon>
        <taxon>Lactobacillaceae</taxon>
        <taxon>Lacticaseibacillus</taxon>
    </lineage>
</organism>
<feature type="transmembrane region" description="Helical" evidence="1">
    <location>
        <begin position="70"/>
        <end position="88"/>
    </location>
</feature>
<evidence type="ECO:0000256" key="1">
    <source>
        <dbReference type="SAM" id="Phobius"/>
    </source>
</evidence>
<dbReference type="PATRIC" id="fig|1423783.4.peg.352"/>
<dbReference type="AlphaFoldDB" id="A0A0R1U4I5"/>